<evidence type="ECO:0008006" key="4">
    <source>
        <dbReference type="Google" id="ProtNLM"/>
    </source>
</evidence>
<dbReference type="EMBL" id="JARJCN010000099">
    <property type="protein sequence ID" value="KAJ7075301.1"/>
    <property type="molecule type" value="Genomic_DNA"/>
</dbReference>
<keyword evidence="3" id="KW-1185">Reference proteome</keyword>
<proteinExistence type="predicted"/>
<feature type="chain" id="PRO_5041985165" description="Secreted protein" evidence="1">
    <location>
        <begin position="22"/>
        <end position="88"/>
    </location>
</feature>
<accession>A0AAD6XJD7</accession>
<evidence type="ECO:0000313" key="2">
    <source>
        <dbReference type="EMBL" id="KAJ7075301.1"/>
    </source>
</evidence>
<gene>
    <name evidence="2" type="ORF">B0H15DRAFT_659304</name>
</gene>
<reference evidence="2" key="1">
    <citation type="submission" date="2023-03" db="EMBL/GenBank/DDBJ databases">
        <title>Massive genome expansion in bonnet fungi (Mycena s.s.) driven by repeated elements and novel gene families across ecological guilds.</title>
        <authorList>
            <consortium name="Lawrence Berkeley National Laboratory"/>
            <person name="Harder C.B."/>
            <person name="Miyauchi S."/>
            <person name="Viragh M."/>
            <person name="Kuo A."/>
            <person name="Thoen E."/>
            <person name="Andreopoulos B."/>
            <person name="Lu D."/>
            <person name="Skrede I."/>
            <person name="Drula E."/>
            <person name="Henrissat B."/>
            <person name="Morin E."/>
            <person name="Kohler A."/>
            <person name="Barry K."/>
            <person name="LaButti K."/>
            <person name="Morin E."/>
            <person name="Salamov A."/>
            <person name="Lipzen A."/>
            <person name="Mereny Z."/>
            <person name="Hegedus B."/>
            <person name="Baldrian P."/>
            <person name="Stursova M."/>
            <person name="Weitz H."/>
            <person name="Taylor A."/>
            <person name="Grigoriev I.V."/>
            <person name="Nagy L.G."/>
            <person name="Martin F."/>
            <person name="Kauserud H."/>
        </authorList>
    </citation>
    <scope>NUCLEOTIDE SEQUENCE</scope>
    <source>
        <strain evidence="2">CBHHK173m</strain>
    </source>
</reference>
<dbReference type="AlphaFoldDB" id="A0AAD6XJD7"/>
<name>A0AAD6XJD7_9AGAR</name>
<evidence type="ECO:0000313" key="3">
    <source>
        <dbReference type="Proteomes" id="UP001222325"/>
    </source>
</evidence>
<organism evidence="2 3">
    <name type="scientific">Mycena belliarum</name>
    <dbReference type="NCBI Taxonomy" id="1033014"/>
    <lineage>
        <taxon>Eukaryota</taxon>
        <taxon>Fungi</taxon>
        <taxon>Dikarya</taxon>
        <taxon>Basidiomycota</taxon>
        <taxon>Agaricomycotina</taxon>
        <taxon>Agaricomycetes</taxon>
        <taxon>Agaricomycetidae</taxon>
        <taxon>Agaricales</taxon>
        <taxon>Marasmiineae</taxon>
        <taxon>Mycenaceae</taxon>
        <taxon>Mycena</taxon>
    </lineage>
</organism>
<protein>
    <recommendedName>
        <fullName evidence="4">Secreted protein</fullName>
    </recommendedName>
</protein>
<feature type="signal peptide" evidence="1">
    <location>
        <begin position="1"/>
        <end position="21"/>
    </location>
</feature>
<dbReference type="Proteomes" id="UP001222325">
    <property type="component" value="Unassembled WGS sequence"/>
</dbReference>
<keyword evidence="1" id="KW-0732">Signal</keyword>
<evidence type="ECO:0000256" key="1">
    <source>
        <dbReference type="SAM" id="SignalP"/>
    </source>
</evidence>
<comment type="caution">
    <text evidence="2">The sequence shown here is derived from an EMBL/GenBank/DDBJ whole genome shotgun (WGS) entry which is preliminary data.</text>
</comment>
<sequence length="88" mass="9194">MMSSVIPLVLLSALPLAPSDSVRLSTMPTPLDTPSSASTAFFFTSAASVAPVSCIDRCFNDATGGGTSGRCFGAVRVHLRIPRHDELL</sequence>